<protein>
    <submittedName>
        <fullName evidence="1">Uncharacterized protein</fullName>
    </submittedName>
</protein>
<accession>A0A382TGQ6</accession>
<dbReference type="PROSITE" id="PS51257">
    <property type="entry name" value="PROKAR_LIPOPROTEIN"/>
    <property type="match status" value="1"/>
</dbReference>
<gene>
    <name evidence="1" type="ORF">METZ01_LOCUS374154</name>
</gene>
<dbReference type="AlphaFoldDB" id="A0A382TGQ6"/>
<proteinExistence type="predicted"/>
<dbReference type="EMBL" id="UINC01136496">
    <property type="protein sequence ID" value="SVD21300.1"/>
    <property type="molecule type" value="Genomic_DNA"/>
</dbReference>
<feature type="non-terminal residue" evidence="1">
    <location>
        <position position="39"/>
    </location>
</feature>
<name>A0A382TGQ6_9ZZZZ</name>
<organism evidence="1">
    <name type="scientific">marine metagenome</name>
    <dbReference type="NCBI Taxonomy" id="408172"/>
    <lineage>
        <taxon>unclassified sequences</taxon>
        <taxon>metagenomes</taxon>
        <taxon>ecological metagenomes</taxon>
    </lineage>
</organism>
<sequence>MRCVALILITTAMVLAGCDTLQTGSGTSVVKVLPHYLDA</sequence>
<reference evidence="1" key="1">
    <citation type="submission" date="2018-05" db="EMBL/GenBank/DDBJ databases">
        <authorList>
            <person name="Lanie J.A."/>
            <person name="Ng W.-L."/>
            <person name="Kazmierczak K.M."/>
            <person name="Andrzejewski T.M."/>
            <person name="Davidsen T.M."/>
            <person name="Wayne K.J."/>
            <person name="Tettelin H."/>
            <person name="Glass J.I."/>
            <person name="Rusch D."/>
            <person name="Podicherti R."/>
            <person name="Tsui H.-C.T."/>
            <person name="Winkler M.E."/>
        </authorList>
    </citation>
    <scope>NUCLEOTIDE SEQUENCE</scope>
</reference>
<evidence type="ECO:0000313" key="1">
    <source>
        <dbReference type="EMBL" id="SVD21300.1"/>
    </source>
</evidence>